<protein>
    <submittedName>
        <fullName evidence="2">Uncharacterized protein</fullName>
    </submittedName>
</protein>
<dbReference type="STRING" id="52.CMC5_048470"/>
<dbReference type="KEGG" id="ccro:CMC5_048470"/>
<dbReference type="Proteomes" id="UP000067626">
    <property type="component" value="Chromosome"/>
</dbReference>
<organism evidence="2 3">
    <name type="scientific">Chondromyces crocatus</name>
    <dbReference type="NCBI Taxonomy" id="52"/>
    <lineage>
        <taxon>Bacteria</taxon>
        <taxon>Pseudomonadati</taxon>
        <taxon>Myxococcota</taxon>
        <taxon>Polyangia</taxon>
        <taxon>Polyangiales</taxon>
        <taxon>Polyangiaceae</taxon>
        <taxon>Chondromyces</taxon>
    </lineage>
</organism>
<reference evidence="2 3" key="1">
    <citation type="submission" date="2015-07" db="EMBL/GenBank/DDBJ databases">
        <title>Genome analysis of myxobacterium Chondromyces crocatus Cm c5 reveals a high potential for natural compound synthesis and the genetic basis for the loss of fruiting body formation.</title>
        <authorList>
            <person name="Zaburannyi N."/>
            <person name="Bunk B."/>
            <person name="Maier J."/>
            <person name="Overmann J."/>
            <person name="Mueller R."/>
        </authorList>
    </citation>
    <scope>NUCLEOTIDE SEQUENCE [LARGE SCALE GENOMIC DNA]</scope>
    <source>
        <strain evidence="2 3">Cm c5</strain>
    </source>
</reference>
<dbReference type="EMBL" id="CP012159">
    <property type="protein sequence ID" value="AKT40691.1"/>
    <property type="molecule type" value="Genomic_DNA"/>
</dbReference>
<feature type="region of interest" description="Disordered" evidence="1">
    <location>
        <begin position="1"/>
        <end position="30"/>
    </location>
</feature>
<name>A0A0K1EIK3_CHOCO</name>
<sequence length="231" mass="23115">MHGFPRTKVRQAGQVPPATQAGRALHAMHATHATRKPRILLLLAVMGLASIGAGCEDGKPAQEAPPAASGAAAPPAASVSAGVSASASGLSASASAAAAAKAPLVEQWQGKYDAKKGVVTYPAKVSDKARQKDDGKVAAGPGTITLTIEPGGEVRGKAEGALGAATITGRFDDGALRASVNPNDPTDPAAMTGILTGQREGDVVRAMLRVAGPDALLVREAAVELRKAEAP</sequence>
<proteinExistence type="predicted"/>
<keyword evidence="3" id="KW-1185">Reference proteome</keyword>
<accession>A0A0K1EIK3</accession>
<evidence type="ECO:0000313" key="3">
    <source>
        <dbReference type="Proteomes" id="UP000067626"/>
    </source>
</evidence>
<evidence type="ECO:0000256" key="1">
    <source>
        <dbReference type="SAM" id="MobiDB-lite"/>
    </source>
</evidence>
<dbReference type="AlphaFoldDB" id="A0A0K1EIK3"/>
<gene>
    <name evidence="2" type="ORF">CMC5_048470</name>
</gene>
<evidence type="ECO:0000313" key="2">
    <source>
        <dbReference type="EMBL" id="AKT40691.1"/>
    </source>
</evidence>
<dbReference type="PATRIC" id="fig|52.7.peg.5356"/>